<keyword evidence="2" id="KW-1185">Reference proteome</keyword>
<dbReference type="InterPro" id="IPR013361">
    <property type="entry name" value="Pilus_CpaD"/>
</dbReference>
<comment type="caution">
    <text evidence="1">The sequence shown here is derived from an EMBL/GenBank/DDBJ whole genome shotgun (WGS) entry which is preliminary data.</text>
</comment>
<dbReference type="Pfam" id="PF09476">
    <property type="entry name" value="Pilus_CpaD"/>
    <property type="match status" value="1"/>
</dbReference>
<protein>
    <submittedName>
        <fullName evidence="1">CpaD family pilus assembly lipoprotein</fullName>
    </submittedName>
</protein>
<dbReference type="InterPro" id="IPR019027">
    <property type="entry name" value="Pilus_biogenesis_CpaD-related"/>
</dbReference>
<accession>A0ABS0SEP3</accession>
<gene>
    <name evidence="1" type="primary">cpaD</name>
    <name evidence="1" type="ORF">IOD40_09620</name>
</gene>
<reference evidence="1 2" key="1">
    <citation type="submission" date="2020-10" db="EMBL/GenBank/DDBJ databases">
        <title>Aquamicrobium zhengzhouensis sp. nov., a exopolysaccharide producing bacterium isolated from farmland soil.</title>
        <authorList>
            <person name="Wang X."/>
        </authorList>
    </citation>
    <scope>NUCLEOTIDE SEQUENCE [LARGE SCALE GENOMIC DNA]</scope>
    <source>
        <strain evidence="2">cd-1</strain>
    </source>
</reference>
<evidence type="ECO:0000313" key="1">
    <source>
        <dbReference type="EMBL" id="MBI1620918.1"/>
    </source>
</evidence>
<sequence length="229" mass="24583">MCEGAFTTLSRKGSVPLVIVMAAALLGGCANRDSITVGSVPDDYRTNHPIVVGERDKKVDIPVGSMDRGMTRVQKTIVDGFMAGYDRKAAPVVSLLVPHGSGNQVAAGLVAEGIAKRLHAKGVPSGHIAHQPYDASKYGATAPIRLVYAEMTASTGQCGRWPKDLLETSDNKHWANFGCSYQNNLAAQIANPADLLGPRQPAEIDAARRGVTIDDYRDRYTDWASEVNY</sequence>
<dbReference type="RefSeq" id="WP_198476328.1">
    <property type="nucleotide sequence ID" value="NZ_JADGMQ010000005.1"/>
</dbReference>
<keyword evidence="1" id="KW-0449">Lipoprotein</keyword>
<dbReference type="EMBL" id="JADGMQ010000005">
    <property type="protein sequence ID" value="MBI1620918.1"/>
    <property type="molecule type" value="Genomic_DNA"/>
</dbReference>
<organism evidence="1 2">
    <name type="scientific">Aquamicrobium zhengzhouense</name>
    <dbReference type="NCBI Taxonomy" id="2781738"/>
    <lineage>
        <taxon>Bacteria</taxon>
        <taxon>Pseudomonadati</taxon>
        <taxon>Pseudomonadota</taxon>
        <taxon>Alphaproteobacteria</taxon>
        <taxon>Hyphomicrobiales</taxon>
        <taxon>Phyllobacteriaceae</taxon>
        <taxon>Aquamicrobium</taxon>
    </lineage>
</organism>
<name>A0ABS0SEP3_9HYPH</name>
<dbReference type="NCBIfam" id="TIGR02522">
    <property type="entry name" value="pilus_cpaD"/>
    <property type="match status" value="1"/>
</dbReference>
<proteinExistence type="predicted"/>
<evidence type="ECO:0000313" key="2">
    <source>
        <dbReference type="Proteomes" id="UP000601789"/>
    </source>
</evidence>
<dbReference type="Proteomes" id="UP000601789">
    <property type="component" value="Unassembled WGS sequence"/>
</dbReference>